<reference evidence="1" key="1">
    <citation type="submission" date="2020-06" db="EMBL/GenBank/DDBJ databases">
        <authorList>
            <person name="Onetto C."/>
        </authorList>
    </citation>
    <scope>NUCLEOTIDE SEQUENCE</scope>
</reference>
<evidence type="ECO:0008006" key="3">
    <source>
        <dbReference type="Google" id="ProtNLM"/>
    </source>
</evidence>
<name>A0A9N8JY99_9PEZI</name>
<gene>
    <name evidence="1" type="ORF">AWRI4619_LOCUS9573</name>
</gene>
<evidence type="ECO:0000313" key="2">
    <source>
        <dbReference type="Proteomes" id="UP000716446"/>
    </source>
</evidence>
<keyword evidence="2" id="KW-1185">Reference proteome</keyword>
<accession>A0A9N8JY99</accession>
<organism evidence="1 2">
    <name type="scientific">Aureobasidium vineae</name>
    <dbReference type="NCBI Taxonomy" id="2773715"/>
    <lineage>
        <taxon>Eukaryota</taxon>
        <taxon>Fungi</taxon>
        <taxon>Dikarya</taxon>
        <taxon>Ascomycota</taxon>
        <taxon>Pezizomycotina</taxon>
        <taxon>Dothideomycetes</taxon>
        <taxon>Dothideomycetidae</taxon>
        <taxon>Dothideales</taxon>
        <taxon>Saccotheciaceae</taxon>
        <taxon>Aureobasidium</taxon>
    </lineage>
</organism>
<evidence type="ECO:0000313" key="1">
    <source>
        <dbReference type="EMBL" id="CAD0097025.1"/>
    </source>
</evidence>
<dbReference type="EMBL" id="CAIJEN010000017">
    <property type="protein sequence ID" value="CAD0097025.1"/>
    <property type="molecule type" value="Genomic_DNA"/>
</dbReference>
<dbReference type="Proteomes" id="UP000716446">
    <property type="component" value="Unassembled WGS sequence"/>
</dbReference>
<proteinExistence type="predicted"/>
<protein>
    <recommendedName>
        <fullName evidence="3">F-box domain-containing protein</fullName>
    </recommendedName>
</protein>
<dbReference type="AlphaFoldDB" id="A0A9N8JY99"/>
<comment type="caution">
    <text evidence="1">The sequence shown here is derived from an EMBL/GenBank/DDBJ whole genome shotgun (WGS) entry which is preliminary data.</text>
</comment>
<sequence length="522" mass="60655">MPTTIKNMPNEVLKHILVQVREQGGYDALRMALLVSHLWNDAGSPVLYEHVVLHNGNISSFLDSTFEQYVNIWALTDQLHKLTCYGHRHCEREASSTFQEAKEMYAKPLPSVEELKARRKKRIRNRERTWDNVHSLTLNIKPEGNGNADSEERNRLESGKLTPLDLQLMRLASMLPSQFRLLDTFSLFTEEVYIKGKNDLEREGPGFLDTRVVLELIRLLPKSCTSFILDTNAREIHFGAMSPRMCLLLREMMPRLHHLSLRVSYVCESMIIKSQEEDEEPEYVHAPHLRSLSISFMPRNVPYWFDLMYARNVCRKIHFDATTRLPNDHPLGSNDEWGTIRLARALQKAQTQGCFPHAKSIQVVSPMRIHHRNYPQLQRESDEMMIIRDCIQDKTHALRFIPSERSFIHDEDRAIIDRYGVFAMGNHESLKLLSEAGKWAATANYKARLPVDTPEAQFEKCSLKTLSTEKELEYFIESLARETHEKLVELHKDLTEDERHPGRVFEFDGAAFPFKDFMPENL</sequence>